<dbReference type="InterPro" id="IPR036390">
    <property type="entry name" value="WH_DNA-bd_sf"/>
</dbReference>
<keyword evidence="3" id="KW-0804">Transcription</keyword>
<dbReference type="PANTHER" id="PTHR33154:SF33">
    <property type="entry name" value="TRANSCRIPTIONAL REPRESSOR SDPR"/>
    <property type="match status" value="1"/>
</dbReference>
<evidence type="ECO:0000256" key="2">
    <source>
        <dbReference type="ARBA" id="ARBA00023125"/>
    </source>
</evidence>
<evidence type="ECO:0000313" key="5">
    <source>
        <dbReference type="EMBL" id="OME93153.1"/>
    </source>
</evidence>
<name>A0A1R1B2W8_PAELA</name>
<dbReference type="Pfam" id="PF01022">
    <property type="entry name" value="HTH_5"/>
    <property type="match status" value="1"/>
</dbReference>
<keyword evidence="1" id="KW-0805">Transcription regulation</keyword>
<feature type="domain" description="HTH arsR-type" evidence="4">
    <location>
        <begin position="1"/>
        <end position="89"/>
    </location>
</feature>
<dbReference type="STRING" id="1401.BK123_13790"/>
<dbReference type="OrthoDB" id="9799175at2"/>
<proteinExistence type="predicted"/>
<sequence length="105" mass="12448">MLNDNLFEVLAEPNRRMILDHLRVKEYTVGEMVDLVQLSQPGVSKHLRILREAGLVSLRKEAQRHVYSLNAKPLEEIHDWLEPYRQFWTNKLDDLERLLDEDEAP</sequence>
<comment type="caution">
    <text evidence="5">The sequence shown here is derived from an EMBL/GenBank/DDBJ whole genome shotgun (WGS) entry which is preliminary data.</text>
</comment>
<evidence type="ECO:0000259" key="4">
    <source>
        <dbReference type="PROSITE" id="PS50987"/>
    </source>
</evidence>
<dbReference type="PANTHER" id="PTHR33154">
    <property type="entry name" value="TRANSCRIPTIONAL REGULATOR, ARSR FAMILY"/>
    <property type="match status" value="1"/>
</dbReference>
<reference evidence="5 6" key="1">
    <citation type="submission" date="2016-11" db="EMBL/GenBank/DDBJ databases">
        <title>Paenibacillus species isolates.</title>
        <authorList>
            <person name="Beno S.M."/>
        </authorList>
    </citation>
    <scope>NUCLEOTIDE SEQUENCE [LARGE SCALE GENOMIC DNA]</scope>
    <source>
        <strain evidence="5 6">FSL F4-0100</strain>
    </source>
</reference>
<evidence type="ECO:0000256" key="1">
    <source>
        <dbReference type="ARBA" id="ARBA00023015"/>
    </source>
</evidence>
<dbReference type="InterPro" id="IPR051081">
    <property type="entry name" value="HTH_MetalResp_TranReg"/>
</dbReference>
<evidence type="ECO:0000313" key="6">
    <source>
        <dbReference type="Proteomes" id="UP000187074"/>
    </source>
</evidence>
<dbReference type="EMBL" id="MRTF01000004">
    <property type="protein sequence ID" value="OME93153.1"/>
    <property type="molecule type" value="Genomic_DNA"/>
</dbReference>
<accession>A0A1R1B2W8</accession>
<dbReference type="GO" id="GO:0003677">
    <property type="term" value="F:DNA binding"/>
    <property type="evidence" value="ECO:0007669"/>
    <property type="project" value="UniProtKB-KW"/>
</dbReference>
<dbReference type="PRINTS" id="PR00778">
    <property type="entry name" value="HTHARSR"/>
</dbReference>
<dbReference type="CDD" id="cd00090">
    <property type="entry name" value="HTH_ARSR"/>
    <property type="match status" value="1"/>
</dbReference>
<evidence type="ECO:0000256" key="3">
    <source>
        <dbReference type="ARBA" id="ARBA00023163"/>
    </source>
</evidence>
<dbReference type="InterPro" id="IPR011991">
    <property type="entry name" value="ArsR-like_HTH"/>
</dbReference>
<keyword evidence="2" id="KW-0238">DNA-binding</keyword>
<dbReference type="Proteomes" id="UP000187074">
    <property type="component" value="Unassembled WGS sequence"/>
</dbReference>
<dbReference type="SMART" id="SM00418">
    <property type="entry name" value="HTH_ARSR"/>
    <property type="match status" value="1"/>
</dbReference>
<dbReference type="SUPFAM" id="SSF46785">
    <property type="entry name" value="Winged helix' DNA-binding domain"/>
    <property type="match status" value="1"/>
</dbReference>
<dbReference type="InterPro" id="IPR036388">
    <property type="entry name" value="WH-like_DNA-bd_sf"/>
</dbReference>
<dbReference type="AlphaFoldDB" id="A0A1R1B2W8"/>
<dbReference type="GO" id="GO:0003700">
    <property type="term" value="F:DNA-binding transcription factor activity"/>
    <property type="evidence" value="ECO:0007669"/>
    <property type="project" value="InterPro"/>
</dbReference>
<dbReference type="Gene3D" id="1.10.10.10">
    <property type="entry name" value="Winged helix-like DNA-binding domain superfamily/Winged helix DNA-binding domain"/>
    <property type="match status" value="1"/>
</dbReference>
<gene>
    <name evidence="5" type="ORF">BK123_13790</name>
</gene>
<dbReference type="RefSeq" id="WP_076323170.1">
    <property type="nucleotide sequence ID" value="NZ_JBCNGN010000001.1"/>
</dbReference>
<dbReference type="PROSITE" id="PS50987">
    <property type="entry name" value="HTH_ARSR_2"/>
    <property type="match status" value="1"/>
</dbReference>
<dbReference type="NCBIfam" id="NF033788">
    <property type="entry name" value="HTH_metalloreg"/>
    <property type="match status" value="1"/>
</dbReference>
<protein>
    <submittedName>
        <fullName evidence="5">Transcriptional regulator</fullName>
    </submittedName>
</protein>
<dbReference type="InterPro" id="IPR001845">
    <property type="entry name" value="HTH_ArsR_DNA-bd_dom"/>
</dbReference>
<organism evidence="5 6">
    <name type="scientific">Paenibacillus lautus</name>
    <name type="common">Bacillus lautus</name>
    <dbReference type="NCBI Taxonomy" id="1401"/>
    <lineage>
        <taxon>Bacteria</taxon>
        <taxon>Bacillati</taxon>
        <taxon>Bacillota</taxon>
        <taxon>Bacilli</taxon>
        <taxon>Bacillales</taxon>
        <taxon>Paenibacillaceae</taxon>
        <taxon>Paenibacillus</taxon>
    </lineage>
</organism>